<reference evidence="2 3" key="1">
    <citation type="submission" date="2020-07" db="EMBL/GenBank/DDBJ databases">
        <title>Taxonomic proposal: Crassvirales, a new order of highly abundant and diverse bacterial viruses.</title>
        <authorList>
            <person name="Shkoporov A.N."/>
            <person name="Stockdale S.R."/>
            <person name="Guerin E."/>
            <person name="Ross R.P."/>
            <person name="Hill C."/>
        </authorList>
    </citation>
    <scope>NUCLEOTIDE SEQUENCE [LARGE SCALE GENOMIC DNA]</scope>
</reference>
<dbReference type="Proteomes" id="UP000594003">
    <property type="component" value="Segment"/>
</dbReference>
<dbReference type="RefSeq" id="YP_010111010.1">
    <property type="nucleotide sequence ID" value="NC_055877.1"/>
</dbReference>
<protein>
    <submittedName>
        <fullName evidence="2">Uncharacterized protein</fullName>
    </submittedName>
</protein>
<proteinExistence type="predicted"/>
<keyword evidence="1" id="KW-0175">Coiled coil</keyword>
<evidence type="ECO:0000313" key="2">
    <source>
        <dbReference type="EMBL" id="QOR58852.1"/>
    </source>
</evidence>
<dbReference type="Gene3D" id="6.10.140.1630">
    <property type="match status" value="1"/>
</dbReference>
<dbReference type="EMBL" id="MT774384">
    <property type="protein sequence ID" value="QOR58852.1"/>
    <property type="molecule type" value="Genomic_DNA"/>
</dbReference>
<name>A0A7M1RY82_9CAUD</name>
<feature type="coiled-coil region" evidence="1">
    <location>
        <begin position="25"/>
        <end position="59"/>
    </location>
</feature>
<evidence type="ECO:0000313" key="3">
    <source>
        <dbReference type="Proteomes" id="UP000594003"/>
    </source>
</evidence>
<evidence type="ECO:0000256" key="1">
    <source>
        <dbReference type="SAM" id="Coils"/>
    </source>
</evidence>
<organism evidence="2 3">
    <name type="scientific">uncultured phage cr8_1</name>
    <dbReference type="NCBI Taxonomy" id="2772068"/>
    <lineage>
        <taxon>Viruses</taxon>
        <taxon>Duplodnaviria</taxon>
        <taxon>Heunggongvirae</taxon>
        <taxon>Uroviricota</taxon>
        <taxon>Caudoviricetes</taxon>
        <taxon>Crassvirales</taxon>
        <taxon>Intestiviridae</taxon>
        <taxon>Obtuvirinae</taxon>
        <taxon>Fohxhuevirus</taxon>
        <taxon>Fohxhuevirus gastrointestinalis</taxon>
    </lineage>
</organism>
<keyword evidence="3" id="KW-1185">Reference proteome</keyword>
<dbReference type="GeneID" id="65129335"/>
<dbReference type="KEGG" id="vg:65129335"/>
<accession>A0A7M1RY82</accession>
<sequence length="117" mass="12792">MDINKIYNALQSLPLSVDQKNTLYNALFEGSNDNIEEQLNQLKNKINNLNVDDKIAELKNQINGIKIPTNATKEVAGTVKAISNIVNIDAETATVETVVGVINTLLVNLRTAGIIQM</sequence>